<keyword evidence="4" id="KW-0808">Transferase</keyword>
<evidence type="ECO:0000256" key="13">
    <source>
        <dbReference type="ARBA" id="ARBA00049348"/>
    </source>
</evidence>
<dbReference type="SUPFAM" id="SSF46767">
    <property type="entry name" value="Methylated DNA-protein cysteine methyltransferase, C-terminal domain"/>
    <property type="match status" value="1"/>
</dbReference>
<dbReference type="InterPro" id="IPR036388">
    <property type="entry name" value="WH-like_DNA-bd_sf"/>
</dbReference>
<evidence type="ECO:0000256" key="3">
    <source>
        <dbReference type="ARBA" id="ARBA00022603"/>
    </source>
</evidence>
<dbReference type="InterPro" id="IPR004026">
    <property type="entry name" value="Ada_DNA_repair_Zn-bd"/>
</dbReference>
<evidence type="ECO:0000256" key="10">
    <source>
        <dbReference type="ARBA" id="ARBA00023159"/>
    </source>
</evidence>
<dbReference type="RefSeq" id="WP_160989252.1">
    <property type="nucleotide sequence ID" value="NZ_WWCO01000003.1"/>
</dbReference>
<dbReference type="SUPFAM" id="SSF53155">
    <property type="entry name" value="Methylated DNA-protein cysteine methyltransferase domain"/>
    <property type="match status" value="1"/>
</dbReference>
<keyword evidence="11" id="KW-0804">Transcription</keyword>
<dbReference type="Gene3D" id="3.30.160.70">
    <property type="entry name" value="Methylated DNA-protein cysteine methyltransferase domain"/>
    <property type="match status" value="1"/>
</dbReference>
<evidence type="ECO:0000313" key="15">
    <source>
        <dbReference type="EMBL" id="MYM33863.1"/>
    </source>
</evidence>
<dbReference type="Pfam" id="PF01035">
    <property type="entry name" value="DNA_binding_1"/>
    <property type="match status" value="1"/>
</dbReference>
<dbReference type="InterPro" id="IPR009057">
    <property type="entry name" value="Homeodomain-like_sf"/>
</dbReference>
<keyword evidence="7" id="KW-0862">Zinc</keyword>
<dbReference type="SMART" id="SM00342">
    <property type="entry name" value="HTH_ARAC"/>
    <property type="match status" value="1"/>
</dbReference>
<dbReference type="NCBIfam" id="NF011964">
    <property type="entry name" value="PRK15435.1"/>
    <property type="match status" value="1"/>
</dbReference>
<evidence type="ECO:0000256" key="5">
    <source>
        <dbReference type="ARBA" id="ARBA00022723"/>
    </source>
</evidence>
<evidence type="ECO:0000256" key="11">
    <source>
        <dbReference type="ARBA" id="ARBA00023163"/>
    </source>
</evidence>
<dbReference type="Pfam" id="PF12833">
    <property type="entry name" value="HTH_18"/>
    <property type="match status" value="1"/>
</dbReference>
<organism evidence="15 16">
    <name type="scientific">Duganella lactea</name>
    <dbReference type="NCBI Taxonomy" id="2692173"/>
    <lineage>
        <taxon>Bacteria</taxon>
        <taxon>Pseudomonadati</taxon>
        <taxon>Pseudomonadota</taxon>
        <taxon>Betaproteobacteria</taxon>
        <taxon>Burkholderiales</taxon>
        <taxon>Oxalobacteraceae</taxon>
        <taxon>Telluria group</taxon>
        <taxon>Duganella</taxon>
    </lineage>
</organism>
<dbReference type="InterPro" id="IPR014048">
    <property type="entry name" value="MethylDNA_cys_MeTrfase_DNA-bd"/>
</dbReference>
<evidence type="ECO:0000256" key="4">
    <source>
        <dbReference type="ARBA" id="ARBA00022679"/>
    </source>
</evidence>
<name>A0ABW9V581_9BURK</name>
<evidence type="ECO:0000256" key="8">
    <source>
        <dbReference type="ARBA" id="ARBA00023015"/>
    </source>
</evidence>
<comment type="caution">
    <text evidence="15">The sequence shown here is derived from an EMBL/GenBank/DDBJ whole genome shotgun (WGS) entry which is preliminary data.</text>
</comment>
<protein>
    <submittedName>
        <fullName evidence="15">Bifunctional DNA-binding transcriptional regulator/O6-methylguanine-DNA methyltransferase Ada</fullName>
    </submittedName>
</protein>
<proteinExistence type="predicted"/>
<dbReference type="SUPFAM" id="SSF57884">
    <property type="entry name" value="Ada DNA repair protein, N-terminal domain (N-Ada 10)"/>
    <property type="match status" value="1"/>
</dbReference>
<keyword evidence="3 15" id="KW-0489">Methyltransferase</keyword>
<comment type="cofactor">
    <cofactor evidence="2">
        <name>Zn(2+)</name>
        <dbReference type="ChEBI" id="CHEBI:29105"/>
    </cofactor>
</comment>
<sequence>MGKYGNDEQRWAAVQRRDGGADEVFWYSVRSTGVYCRPSCAARPALRKNVAFHDSRAAAERAGFRPCLRCKPDQPPLAERQAAMVAQACRLIDDADADTMPDLDRLASAVGVSRFHFHRLFKAVTGITPKAYANAARARRVQDGLAAKASVTDAMYAAGFNSSGRFYAQSPAVLGMKPSAFRAGGAGERIRFAIAECSLGPILVASTEQGICAILIDDDPDFLVKDLQDRFPRAELIGAEPAYEQVVSRVVGMVEQPSLGLELPLDVRGTAFQQRVWQVLRSIPPGRRVSYAELAELAGVPRGARAVASACAANAIAVAIPCHRVVRNDGGLSGYRWGVDRKAALLNREAGNA</sequence>
<dbReference type="PIRSF" id="PIRSF000409">
    <property type="entry name" value="Ada"/>
    <property type="match status" value="1"/>
</dbReference>
<evidence type="ECO:0000256" key="1">
    <source>
        <dbReference type="ARBA" id="ARBA00001286"/>
    </source>
</evidence>
<keyword evidence="6" id="KW-0227">DNA damage</keyword>
<dbReference type="InterPro" id="IPR036217">
    <property type="entry name" value="MethylDNA_cys_MeTrfase_DNAb"/>
</dbReference>
<dbReference type="Pfam" id="PF02805">
    <property type="entry name" value="Ada_Zn_binding"/>
    <property type="match status" value="1"/>
</dbReference>
<comment type="catalytic activity">
    <reaction evidence="13">
        <text>a 6-O-methyl-2'-deoxyguanosine in DNA + L-cysteinyl-[protein] = S-methyl-L-cysteinyl-[protein] + a 2'-deoxyguanosine in DNA</text>
        <dbReference type="Rhea" id="RHEA:24000"/>
        <dbReference type="Rhea" id="RHEA-COMP:10131"/>
        <dbReference type="Rhea" id="RHEA-COMP:10132"/>
        <dbReference type="Rhea" id="RHEA-COMP:11367"/>
        <dbReference type="Rhea" id="RHEA-COMP:11368"/>
        <dbReference type="ChEBI" id="CHEBI:29950"/>
        <dbReference type="ChEBI" id="CHEBI:82612"/>
        <dbReference type="ChEBI" id="CHEBI:85445"/>
        <dbReference type="ChEBI" id="CHEBI:85448"/>
        <dbReference type="EC" id="2.1.1.63"/>
    </reaction>
</comment>
<keyword evidence="8" id="KW-0805">Transcription regulation</keyword>
<dbReference type="InterPro" id="IPR008332">
    <property type="entry name" value="MethylG_MeTrfase_N"/>
</dbReference>
<dbReference type="GO" id="GO:0003677">
    <property type="term" value="F:DNA binding"/>
    <property type="evidence" value="ECO:0007669"/>
    <property type="project" value="UniProtKB-KW"/>
</dbReference>
<dbReference type="PANTHER" id="PTHR10815">
    <property type="entry name" value="METHYLATED-DNA--PROTEIN-CYSTEINE METHYLTRANSFERASE"/>
    <property type="match status" value="1"/>
</dbReference>
<evidence type="ECO:0000256" key="2">
    <source>
        <dbReference type="ARBA" id="ARBA00001947"/>
    </source>
</evidence>
<dbReference type="PROSITE" id="PS01124">
    <property type="entry name" value="HTH_ARAC_FAMILY_2"/>
    <property type="match status" value="1"/>
</dbReference>
<evidence type="ECO:0000256" key="6">
    <source>
        <dbReference type="ARBA" id="ARBA00022763"/>
    </source>
</evidence>
<dbReference type="InterPro" id="IPR001497">
    <property type="entry name" value="MethylDNA_cys_MeTrfase_AS"/>
</dbReference>
<dbReference type="PROSITE" id="PS00374">
    <property type="entry name" value="MGMT"/>
    <property type="match status" value="1"/>
</dbReference>
<dbReference type="PANTHER" id="PTHR10815:SF14">
    <property type="entry name" value="BIFUNCTIONAL TRANSCRIPTIONAL ACTIVATOR_DNA REPAIR ENZYME ADA"/>
    <property type="match status" value="1"/>
</dbReference>
<dbReference type="PROSITE" id="PS00041">
    <property type="entry name" value="HTH_ARAC_FAMILY_1"/>
    <property type="match status" value="1"/>
</dbReference>
<dbReference type="InterPro" id="IPR018062">
    <property type="entry name" value="HTH_AraC-typ_CS"/>
</dbReference>
<accession>A0ABW9V581</accession>
<comment type="catalytic activity">
    <reaction evidence="1">
        <text>a 4-O-methyl-thymidine in DNA + L-cysteinyl-[protein] = a thymidine in DNA + S-methyl-L-cysteinyl-[protein]</text>
        <dbReference type="Rhea" id="RHEA:53428"/>
        <dbReference type="Rhea" id="RHEA-COMP:10131"/>
        <dbReference type="Rhea" id="RHEA-COMP:10132"/>
        <dbReference type="Rhea" id="RHEA-COMP:13555"/>
        <dbReference type="Rhea" id="RHEA-COMP:13556"/>
        <dbReference type="ChEBI" id="CHEBI:29950"/>
        <dbReference type="ChEBI" id="CHEBI:82612"/>
        <dbReference type="ChEBI" id="CHEBI:137386"/>
        <dbReference type="ChEBI" id="CHEBI:137387"/>
        <dbReference type="EC" id="2.1.1.63"/>
    </reaction>
</comment>
<keyword evidence="10" id="KW-0010">Activator</keyword>
<gene>
    <name evidence="15" type="primary">ada</name>
    <name evidence="15" type="ORF">GTP38_05855</name>
</gene>
<keyword evidence="16" id="KW-1185">Reference proteome</keyword>
<dbReference type="CDD" id="cd06445">
    <property type="entry name" value="ATase"/>
    <property type="match status" value="1"/>
</dbReference>
<dbReference type="GO" id="GO:0008168">
    <property type="term" value="F:methyltransferase activity"/>
    <property type="evidence" value="ECO:0007669"/>
    <property type="project" value="UniProtKB-KW"/>
</dbReference>
<dbReference type="InterPro" id="IPR036631">
    <property type="entry name" value="MGMT_N_sf"/>
</dbReference>
<evidence type="ECO:0000256" key="9">
    <source>
        <dbReference type="ARBA" id="ARBA00023125"/>
    </source>
</evidence>
<dbReference type="Gene3D" id="1.10.10.60">
    <property type="entry name" value="Homeodomain-like"/>
    <property type="match status" value="1"/>
</dbReference>
<dbReference type="EMBL" id="WWCO01000003">
    <property type="protein sequence ID" value="MYM33863.1"/>
    <property type="molecule type" value="Genomic_DNA"/>
</dbReference>
<keyword evidence="9 15" id="KW-0238">DNA-binding</keyword>
<dbReference type="Pfam" id="PF02870">
    <property type="entry name" value="Methyltransf_1N"/>
    <property type="match status" value="1"/>
</dbReference>
<evidence type="ECO:0000259" key="14">
    <source>
        <dbReference type="PROSITE" id="PS01124"/>
    </source>
</evidence>
<keyword evidence="12" id="KW-0234">DNA repair</keyword>
<dbReference type="InterPro" id="IPR035451">
    <property type="entry name" value="Ada-like_dom_sf"/>
</dbReference>
<reference evidence="15 16" key="1">
    <citation type="submission" date="2019-12" db="EMBL/GenBank/DDBJ databases">
        <title>Novel species isolated from a subtropical stream in China.</title>
        <authorList>
            <person name="Lu H."/>
        </authorList>
    </citation>
    <scope>NUCLEOTIDE SEQUENCE [LARGE SCALE GENOMIC DNA]</scope>
    <source>
        <strain evidence="15 16">FT94W</strain>
    </source>
</reference>
<evidence type="ECO:0000313" key="16">
    <source>
        <dbReference type="Proteomes" id="UP000449678"/>
    </source>
</evidence>
<dbReference type="Proteomes" id="UP000449678">
    <property type="component" value="Unassembled WGS sequence"/>
</dbReference>
<dbReference type="SUPFAM" id="SSF46689">
    <property type="entry name" value="Homeodomain-like"/>
    <property type="match status" value="1"/>
</dbReference>
<dbReference type="InterPro" id="IPR016221">
    <property type="entry name" value="Bifunct_regulatory_prot_Ada"/>
</dbReference>
<dbReference type="NCBIfam" id="TIGR00589">
    <property type="entry name" value="ogt"/>
    <property type="match status" value="1"/>
</dbReference>
<dbReference type="InterPro" id="IPR018060">
    <property type="entry name" value="HTH_AraC"/>
</dbReference>
<feature type="domain" description="HTH araC/xylS-type" evidence="14">
    <location>
        <begin position="86"/>
        <end position="184"/>
    </location>
</feature>
<evidence type="ECO:0000256" key="12">
    <source>
        <dbReference type="ARBA" id="ARBA00023204"/>
    </source>
</evidence>
<dbReference type="Gene3D" id="1.10.10.10">
    <property type="entry name" value="Winged helix-like DNA-binding domain superfamily/Winged helix DNA-binding domain"/>
    <property type="match status" value="1"/>
</dbReference>
<dbReference type="GO" id="GO:0032259">
    <property type="term" value="P:methylation"/>
    <property type="evidence" value="ECO:0007669"/>
    <property type="project" value="UniProtKB-KW"/>
</dbReference>
<keyword evidence="5" id="KW-0479">Metal-binding</keyword>
<dbReference type="Gene3D" id="3.40.10.10">
    <property type="entry name" value="DNA Methylphosphotriester Repair Domain"/>
    <property type="match status" value="1"/>
</dbReference>
<evidence type="ECO:0000256" key="7">
    <source>
        <dbReference type="ARBA" id="ARBA00022833"/>
    </source>
</evidence>